<protein>
    <submittedName>
        <fullName evidence="2">Uncharacterized protein</fullName>
    </submittedName>
</protein>
<evidence type="ECO:0000256" key="1">
    <source>
        <dbReference type="SAM" id="MobiDB-lite"/>
    </source>
</evidence>
<accession>A0A7W3NMK5</accession>
<gene>
    <name evidence="2" type="ORF">HDA42_002405</name>
</gene>
<feature type="region of interest" description="Disordered" evidence="1">
    <location>
        <begin position="233"/>
        <end position="255"/>
    </location>
</feature>
<proteinExistence type="predicted"/>
<sequence length="466" mass="50151">MHIPSYARATIRAALPTVPTARQVGTLDCAICDAPFEDREPVPLGPTPASGLFGCRDCLTRLIARARRSRDSALARNAEHARAEWAAWARARDRYLAGVESVREASEAVARLAAEGTAKPLEIAWLLVALESAHSWTAGDAPKAPNPVDPSDSSVRDAEFRLGLELISAREAVAERLAYHLINEAIPAEPEMCEEFDCPDDCSGRHDSSHIDCGPDAVFEDLARRGVVVPRAEDDPAPALDRTLPGRTKKSAPAMTGPAEALAQHGIDTDDIELLLDAAAAGLVTDAWHDALLSEIPATAKPAPGEILAQRADLYRRARRALVAARDDGPQALRAFQAVASSVDLPWAGGSPFTLRESRAATENFIQHIDDRIRYTSELMREQGWRAVLLRLAASAASRAPDHFGMPGWADRVASVTRHLAELDRSDAPPALADLGAVETLLVEAPDRLGADALGWILDRRPEAAL</sequence>
<evidence type="ECO:0000313" key="3">
    <source>
        <dbReference type="Proteomes" id="UP000577386"/>
    </source>
</evidence>
<reference evidence="2 3" key="1">
    <citation type="submission" date="2020-08" db="EMBL/GenBank/DDBJ databases">
        <title>Sequencing the genomes of 1000 actinobacteria strains.</title>
        <authorList>
            <person name="Klenk H.-P."/>
        </authorList>
    </citation>
    <scope>NUCLEOTIDE SEQUENCE [LARGE SCALE GENOMIC DNA]</scope>
    <source>
        <strain evidence="2 3">DSM 41827</strain>
    </source>
</reference>
<evidence type="ECO:0000313" key="2">
    <source>
        <dbReference type="EMBL" id="MBA9053227.1"/>
    </source>
</evidence>
<keyword evidence="3" id="KW-1185">Reference proteome</keyword>
<name>A0A7W3NMK5_STRMR</name>
<dbReference type="EMBL" id="JACJIJ010000002">
    <property type="protein sequence ID" value="MBA9053227.1"/>
    <property type="molecule type" value="Genomic_DNA"/>
</dbReference>
<dbReference type="AlphaFoldDB" id="A0A7W3NMK5"/>
<dbReference type="RefSeq" id="WP_182775488.1">
    <property type="nucleotide sequence ID" value="NZ_BAAAHW010000013.1"/>
</dbReference>
<organism evidence="2 3">
    <name type="scientific">Streptomyces murinus</name>
    <dbReference type="NCBI Taxonomy" id="33900"/>
    <lineage>
        <taxon>Bacteria</taxon>
        <taxon>Bacillati</taxon>
        <taxon>Actinomycetota</taxon>
        <taxon>Actinomycetes</taxon>
        <taxon>Kitasatosporales</taxon>
        <taxon>Streptomycetaceae</taxon>
        <taxon>Streptomyces</taxon>
    </lineage>
</organism>
<dbReference type="GeneID" id="93980943"/>
<dbReference type="Proteomes" id="UP000577386">
    <property type="component" value="Unassembled WGS sequence"/>
</dbReference>
<comment type="caution">
    <text evidence="2">The sequence shown here is derived from an EMBL/GenBank/DDBJ whole genome shotgun (WGS) entry which is preliminary data.</text>
</comment>